<evidence type="ECO:0000256" key="2">
    <source>
        <dbReference type="ARBA" id="ARBA00022840"/>
    </source>
</evidence>
<dbReference type="EMBL" id="BKCJ010444190">
    <property type="protein sequence ID" value="GFA55209.1"/>
    <property type="molecule type" value="Genomic_DNA"/>
</dbReference>
<dbReference type="PANTHER" id="PTHR46008">
    <property type="entry name" value="LEAF RUST 10 DISEASE-RESISTANCE LOCUS RECEPTOR-LIKE PROTEIN KINASE-LIKE 1.4"/>
    <property type="match status" value="1"/>
</dbReference>
<name>A0A699JV14_TANCI</name>
<feature type="compositionally biased region" description="Polar residues" evidence="3">
    <location>
        <begin position="134"/>
        <end position="145"/>
    </location>
</feature>
<dbReference type="GO" id="GO:0016301">
    <property type="term" value="F:kinase activity"/>
    <property type="evidence" value="ECO:0007669"/>
    <property type="project" value="UniProtKB-KW"/>
</dbReference>
<keyword evidence="4" id="KW-0418">Kinase</keyword>
<proteinExistence type="predicted"/>
<protein>
    <submittedName>
        <fullName evidence="4">Wall-associated receptor kinase-like 14</fullName>
    </submittedName>
</protein>
<keyword evidence="4" id="KW-0675">Receptor</keyword>
<keyword evidence="4" id="KW-0808">Transferase</keyword>
<reference evidence="4" key="1">
    <citation type="journal article" date="2019" name="Sci. Rep.">
        <title>Draft genome of Tanacetum cinerariifolium, the natural source of mosquito coil.</title>
        <authorList>
            <person name="Yamashiro T."/>
            <person name="Shiraishi A."/>
            <person name="Satake H."/>
            <person name="Nakayama K."/>
        </authorList>
    </citation>
    <scope>NUCLEOTIDE SEQUENCE</scope>
</reference>
<comment type="caution">
    <text evidence="4">The sequence shown here is derived from an EMBL/GenBank/DDBJ whole genome shotgun (WGS) entry which is preliminary data.</text>
</comment>
<sequence>FGVVLIEIITAFKALGFSRPHNEVTLASLAVDRIKKNCLDEIIDPSLEPNKDAWTISSTHKVAELAFKCLDFHSEMRPMTEVAAELEQIKNSGEEITTLSLDGSNYSSLSIVHEKEMIKEVKNNESDKTALFDSMNSTNDKNNLLNHAEDQ</sequence>
<dbReference type="Gene3D" id="1.10.510.10">
    <property type="entry name" value="Transferase(Phosphotransferase) domain 1"/>
    <property type="match status" value="1"/>
</dbReference>
<feature type="region of interest" description="Disordered" evidence="3">
    <location>
        <begin position="131"/>
        <end position="151"/>
    </location>
</feature>
<feature type="non-terminal residue" evidence="4">
    <location>
        <position position="1"/>
    </location>
</feature>
<dbReference type="GO" id="GO:0005524">
    <property type="term" value="F:ATP binding"/>
    <property type="evidence" value="ECO:0007669"/>
    <property type="project" value="UniProtKB-KW"/>
</dbReference>
<organism evidence="4">
    <name type="scientific">Tanacetum cinerariifolium</name>
    <name type="common">Dalmatian daisy</name>
    <name type="synonym">Chrysanthemum cinerariifolium</name>
    <dbReference type="NCBI Taxonomy" id="118510"/>
    <lineage>
        <taxon>Eukaryota</taxon>
        <taxon>Viridiplantae</taxon>
        <taxon>Streptophyta</taxon>
        <taxon>Embryophyta</taxon>
        <taxon>Tracheophyta</taxon>
        <taxon>Spermatophyta</taxon>
        <taxon>Magnoliopsida</taxon>
        <taxon>eudicotyledons</taxon>
        <taxon>Gunneridae</taxon>
        <taxon>Pentapetalae</taxon>
        <taxon>asterids</taxon>
        <taxon>campanulids</taxon>
        <taxon>Asterales</taxon>
        <taxon>Asteraceae</taxon>
        <taxon>Asteroideae</taxon>
        <taxon>Anthemideae</taxon>
        <taxon>Anthemidinae</taxon>
        <taxon>Tanacetum</taxon>
    </lineage>
</organism>
<keyword evidence="1" id="KW-0547">Nucleotide-binding</keyword>
<evidence type="ECO:0000256" key="3">
    <source>
        <dbReference type="SAM" id="MobiDB-lite"/>
    </source>
</evidence>
<keyword evidence="2" id="KW-0067">ATP-binding</keyword>
<evidence type="ECO:0000256" key="1">
    <source>
        <dbReference type="ARBA" id="ARBA00022741"/>
    </source>
</evidence>
<gene>
    <name evidence="4" type="ORF">Tci_627181</name>
</gene>
<accession>A0A699JV14</accession>
<evidence type="ECO:0000313" key="4">
    <source>
        <dbReference type="EMBL" id="GFA55209.1"/>
    </source>
</evidence>
<dbReference type="PANTHER" id="PTHR46008:SF62">
    <property type="entry name" value="PROTEIN KINASE DOMAIN-CONTAINING PROTEIN"/>
    <property type="match status" value="1"/>
</dbReference>
<dbReference type="AlphaFoldDB" id="A0A699JV14"/>